<protein>
    <submittedName>
        <fullName evidence="3">Uncharacterized protein DUF2663</fullName>
    </submittedName>
</protein>
<feature type="transmembrane region" description="Helical" evidence="2">
    <location>
        <begin position="79"/>
        <end position="97"/>
    </location>
</feature>
<accession>A0A285CKN2</accession>
<dbReference type="EMBL" id="OAOP01000002">
    <property type="protein sequence ID" value="SNX68111.1"/>
    <property type="molecule type" value="Genomic_DNA"/>
</dbReference>
<dbReference type="RefSeq" id="WP_097157510.1">
    <property type="nucleotide sequence ID" value="NZ_JBEPMQ010000001.1"/>
</dbReference>
<dbReference type="Proteomes" id="UP000219546">
    <property type="component" value="Unassembled WGS sequence"/>
</dbReference>
<dbReference type="AlphaFoldDB" id="A0A285CKN2"/>
<gene>
    <name evidence="3" type="ORF">SAMN05877753_102320</name>
</gene>
<reference evidence="3 4" key="1">
    <citation type="submission" date="2017-08" db="EMBL/GenBank/DDBJ databases">
        <authorList>
            <person name="de Groot N.N."/>
        </authorList>
    </citation>
    <scope>NUCLEOTIDE SEQUENCE [LARGE SCALE GENOMIC DNA]</scope>
    <source>
        <strain evidence="3 4">JC228</strain>
    </source>
</reference>
<feature type="coiled-coil region" evidence="1">
    <location>
        <begin position="94"/>
        <end position="121"/>
    </location>
</feature>
<keyword evidence="4" id="KW-1185">Reference proteome</keyword>
<evidence type="ECO:0000313" key="4">
    <source>
        <dbReference type="Proteomes" id="UP000219546"/>
    </source>
</evidence>
<organism evidence="3 4">
    <name type="scientific">Bacillus oleivorans</name>
    <dbReference type="NCBI Taxonomy" id="1448271"/>
    <lineage>
        <taxon>Bacteria</taxon>
        <taxon>Bacillati</taxon>
        <taxon>Bacillota</taxon>
        <taxon>Bacilli</taxon>
        <taxon>Bacillales</taxon>
        <taxon>Bacillaceae</taxon>
        <taxon>Bacillus</taxon>
    </lineage>
</organism>
<dbReference type="InterPro" id="IPR020210">
    <property type="entry name" value="Uncharacterised_YpbF_TM"/>
</dbReference>
<evidence type="ECO:0000256" key="1">
    <source>
        <dbReference type="SAM" id="Coils"/>
    </source>
</evidence>
<keyword evidence="2" id="KW-0472">Membrane</keyword>
<proteinExistence type="predicted"/>
<keyword evidence="2" id="KW-0812">Transmembrane</keyword>
<keyword evidence="2" id="KW-1133">Transmembrane helix</keyword>
<name>A0A285CKN2_9BACI</name>
<dbReference type="Pfam" id="PF10864">
    <property type="entry name" value="DUF2663"/>
    <property type="match status" value="1"/>
</dbReference>
<dbReference type="OrthoDB" id="2969742at2"/>
<evidence type="ECO:0000313" key="3">
    <source>
        <dbReference type="EMBL" id="SNX68111.1"/>
    </source>
</evidence>
<evidence type="ECO:0000256" key="2">
    <source>
        <dbReference type="SAM" id="Phobius"/>
    </source>
</evidence>
<keyword evidence="1" id="KW-0175">Coiled coil</keyword>
<feature type="transmembrane region" description="Helical" evidence="2">
    <location>
        <begin position="36"/>
        <end position="55"/>
    </location>
</feature>
<sequence length="152" mass="18288">MEPSILKIGDWTDQATKQLLQLAVNKKRKFDKFKRYHLLSVWCTVISAFLFLYYVNNTVIEPYSDSFQLMISAFVDHPYHLYMVLIVGGSFGGMNVLRKKRSKAEDEYHELRREIVDRSKDLWKHEEAWRKRHLVLDMMKKEFNINLYHETK</sequence>